<dbReference type="Proteomes" id="UP000308886">
    <property type="component" value="Unassembled WGS sequence"/>
</dbReference>
<organism evidence="1 2">
    <name type="scientific">Palleniella muris</name>
    <dbReference type="NCBI Taxonomy" id="3038145"/>
    <lineage>
        <taxon>Bacteria</taxon>
        <taxon>Pseudomonadati</taxon>
        <taxon>Bacteroidota</taxon>
        <taxon>Bacteroidia</taxon>
        <taxon>Bacteroidales</taxon>
        <taxon>Prevotellaceae</taxon>
        <taxon>Palleniella</taxon>
    </lineage>
</organism>
<dbReference type="EMBL" id="SRZC01000036">
    <property type="protein sequence ID" value="TGX79834.1"/>
    <property type="molecule type" value="Genomic_DNA"/>
</dbReference>
<evidence type="ECO:0000313" key="1">
    <source>
        <dbReference type="EMBL" id="TGX79834.1"/>
    </source>
</evidence>
<gene>
    <name evidence="1" type="ORF">E5358_14460</name>
</gene>
<accession>A0AC61QLL5</accession>
<sequence>MEKLVTSVMLAASTLQLSAHRHTDTIKVQNLNEIIVEAQMQRTSAKSSSYIPTGKQKNAAQNAVDLLQHMAIPQIKINPTNQNVTDNMGGEVAIYINFLKASKEEMEGMRTADVRRVEYLEFPTDPRFRGAERVINIIVQEYAYGGYTKITANENFLTGLSSRVNLFSKFTYKKMTYDLYAGANNWDNRHIGNSTEGTYLLADNDGKPYSVTRTESLQSSHYKKNQFPVTFRATYNSEKVQIRNLIAFSHSDIPTNEYSGELTYSPNTGNGYGFEQKNPNRSNSLSYSGTYFFALPHNFSVDISPTFNYTHGNDRTEYIATGQPCIHRHAKENAYNYRIDAYLRKKFGKQHSIMVGCDGGDIINRLTYTDNEGFTNKFHNAFVSGTLGYNFASNKTSVSIDAGLAWEGSDINGQKHNDTYPFTHISARHSLNRKSMLSAYFQYATNSPGISEKSSDILKDNELMYISGNPLLENSRHTTVYLTHTWMPSNTFSMSSYGRFFGMYDRMLLTYMPYQEGKSLLRTYINDGDYLNGEVGIAVTLKLFSDKFQLYANPKQAFYKSTGMYNRTYNPFLFTAQATCYLGNIYLQGYYDSPQKSMFTASPRINRGTNFHSVTIGWAKANWNLRAMAANFFNKGWESAVNETASPYYSGRQTLIGTTCHPRINLTATYTFGYGKQIQRGNEVGEQSGASSAILK</sequence>
<comment type="caution">
    <text evidence="1">The sequence shown here is derived from an EMBL/GenBank/DDBJ whole genome shotgun (WGS) entry which is preliminary data.</text>
</comment>
<protein>
    <submittedName>
        <fullName evidence="1">Uncharacterized protein</fullName>
    </submittedName>
</protein>
<reference evidence="1" key="1">
    <citation type="submission" date="2019-04" db="EMBL/GenBank/DDBJ databases">
        <title>Microbes associate with the intestines of laboratory mice.</title>
        <authorList>
            <person name="Navarre W."/>
            <person name="Wong E."/>
            <person name="Huang K."/>
            <person name="Tropini C."/>
            <person name="Ng K."/>
            <person name="Yu B."/>
        </authorList>
    </citation>
    <scope>NUCLEOTIDE SEQUENCE</scope>
    <source>
        <strain evidence="1">NM73_A23</strain>
    </source>
</reference>
<evidence type="ECO:0000313" key="2">
    <source>
        <dbReference type="Proteomes" id="UP000308886"/>
    </source>
</evidence>
<proteinExistence type="predicted"/>
<keyword evidence="2" id="KW-1185">Reference proteome</keyword>
<name>A0AC61QLL5_9BACT</name>